<protein>
    <submittedName>
        <fullName evidence="1">Uncharacterized protein</fullName>
    </submittedName>
</protein>
<dbReference type="OrthoDB" id="4204806at2759"/>
<dbReference type="VEuPathDB" id="FungiDB:I7I52_00108"/>
<reference evidence="1 2" key="1">
    <citation type="submission" date="2021-01" db="EMBL/GenBank/DDBJ databases">
        <title>Chromosome-level genome assembly of a human fungal pathogen reveals clustering of transcriptionally co-regulated genes.</title>
        <authorList>
            <person name="Voorhies M."/>
            <person name="Cohen S."/>
            <person name="Shea T.P."/>
            <person name="Petrus S."/>
            <person name="Munoz J.F."/>
            <person name="Poplawski S."/>
            <person name="Goldman W.E."/>
            <person name="Michael T."/>
            <person name="Cuomo C.A."/>
            <person name="Sil A."/>
            <person name="Beyhan S."/>
        </authorList>
    </citation>
    <scope>NUCLEOTIDE SEQUENCE [LARGE SCALE GENOMIC DNA]</scope>
    <source>
        <strain evidence="1 2">G184AR</strain>
    </source>
</reference>
<accession>A0A8H7Z445</accession>
<name>A0A8H7Z445_AJECA</name>
<dbReference type="AlphaFoldDB" id="A0A8H7Z445"/>
<proteinExistence type="predicted"/>
<comment type="caution">
    <text evidence="1">The sequence shown here is derived from an EMBL/GenBank/DDBJ whole genome shotgun (WGS) entry which is preliminary data.</text>
</comment>
<evidence type="ECO:0000313" key="1">
    <source>
        <dbReference type="EMBL" id="KAG5302451.1"/>
    </source>
</evidence>
<dbReference type="Proteomes" id="UP000670092">
    <property type="component" value="Unassembled WGS sequence"/>
</dbReference>
<dbReference type="EMBL" id="JAEVHI010000001">
    <property type="protein sequence ID" value="KAG5302451.1"/>
    <property type="molecule type" value="Genomic_DNA"/>
</dbReference>
<organism evidence="1 2">
    <name type="scientific">Ajellomyces capsulatus</name>
    <name type="common">Darling's disease fungus</name>
    <name type="synonym">Histoplasma capsulatum</name>
    <dbReference type="NCBI Taxonomy" id="5037"/>
    <lineage>
        <taxon>Eukaryota</taxon>
        <taxon>Fungi</taxon>
        <taxon>Dikarya</taxon>
        <taxon>Ascomycota</taxon>
        <taxon>Pezizomycotina</taxon>
        <taxon>Eurotiomycetes</taxon>
        <taxon>Eurotiomycetidae</taxon>
        <taxon>Onygenales</taxon>
        <taxon>Ajellomycetaceae</taxon>
        <taxon>Histoplasma</taxon>
    </lineage>
</organism>
<sequence length="274" mass="31409">MGLINFKPFSGPHEFSQLMRALFHMYRLETPDLFSFDWLQKTLDLEVVCKDTTNEEVGISTPRSLEQAIRKCARINSPNSPEFLSPPVDYSWTGWMGLAIDDLKKEVTIKTEAKCEGPLFSFLGQGLIANGHRRVLAQRLFRHRPDHWSMTIRDHSPLNQYKSRKDYLLRSEILGVTSIIYRQMNEIRWDPSKYKYTEPELIYSGGPLIATIVTFIPGKVRVVQATCDPSKVSTSLTFVLRAFYNLSMSCYDKTTAQKVLKWILCPPNPAQGLP</sequence>
<evidence type="ECO:0000313" key="2">
    <source>
        <dbReference type="Proteomes" id="UP000670092"/>
    </source>
</evidence>
<gene>
    <name evidence="1" type="ORF">I7I52_00108</name>
</gene>